<protein>
    <submittedName>
        <fullName evidence="1">Uncharacterized protein</fullName>
    </submittedName>
</protein>
<evidence type="ECO:0000313" key="1">
    <source>
        <dbReference type="EMBL" id="JAE39825.1"/>
    </source>
</evidence>
<proteinExistence type="predicted"/>
<sequence>MELPRGNNAKTMIQPTMGGQNYEVCLAS</sequence>
<accession>A0A0A9HRQ4</accession>
<reference evidence="1" key="2">
    <citation type="journal article" date="2015" name="Data Brief">
        <title>Shoot transcriptome of the giant reed, Arundo donax.</title>
        <authorList>
            <person name="Barrero R.A."/>
            <person name="Guerrero F.D."/>
            <person name="Moolhuijzen P."/>
            <person name="Goolsby J.A."/>
            <person name="Tidwell J."/>
            <person name="Bellgard S.E."/>
            <person name="Bellgard M.I."/>
        </authorList>
    </citation>
    <scope>NUCLEOTIDE SEQUENCE</scope>
    <source>
        <tissue evidence="1">Shoot tissue taken approximately 20 cm above the soil surface</tissue>
    </source>
</reference>
<organism evidence="1">
    <name type="scientific">Arundo donax</name>
    <name type="common">Giant reed</name>
    <name type="synonym">Donax arundinaceus</name>
    <dbReference type="NCBI Taxonomy" id="35708"/>
    <lineage>
        <taxon>Eukaryota</taxon>
        <taxon>Viridiplantae</taxon>
        <taxon>Streptophyta</taxon>
        <taxon>Embryophyta</taxon>
        <taxon>Tracheophyta</taxon>
        <taxon>Spermatophyta</taxon>
        <taxon>Magnoliopsida</taxon>
        <taxon>Liliopsida</taxon>
        <taxon>Poales</taxon>
        <taxon>Poaceae</taxon>
        <taxon>PACMAD clade</taxon>
        <taxon>Arundinoideae</taxon>
        <taxon>Arundineae</taxon>
        <taxon>Arundo</taxon>
    </lineage>
</organism>
<name>A0A0A9HRQ4_ARUDO</name>
<reference evidence="1" key="1">
    <citation type="submission" date="2014-09" db="EMBL/GenBank/DDBJ databases">
        <authorList>
            <person name="Magalhaes I.L.F."/>
            <person name="Oliveira U."/>
            <person name="Santos F.R."/>
            <person name="Vidigal T.H.D.A."/>
            <person name="Brescovit A.D."/>
            <person name="Santos A.J."/>
        </authorList>
    </citation>
    <scope>NUCLEOTIDE SEQUENCE</scope>
    <source>
        <tissue evidence="1">Shoot tissue taken approximately 20 cm above the soil surface</tissue>
    </source>
</reference>
<dbReference type="AlphaFoldDB" id="A0A0A9HRQ4"/>
<dbReference type="EMBL" id="GBRH01158071">
    <property type="protein sequence ID" value="JAE39825.1"/>
    <property type="molecule type" value="Transcribed_RNA"/>
</dbReference>